<organism evidence="1 2">
    <name type="scientific">Marvinbryantia formatexigens DSM 14469</name>
    <dbReference type="NCBI Taxonomy" id="478749"/>
    <lineage>
        <taxon>Bacteria</taxon>
        <taxon>Bacillati</taxon>
        <taxon>Bacillota</taxon>
        <taxon>Clostridia</taxon>
        <taxon>Lachnospirales</taxon>
        <taxon>Lachnospiraceae</taxon>
        <taxon>Marvinbryantia</taxon>
    </lineage>
</organism>
<sequence length="149" mass="16314">MRAAASGRYAVLHAYGWTRHHAFRRRHVALFDLAAPPIGSNFASIEAGRTKLLPLCSQGLQELPIVCGGRHGAGSACQRQRQYIWQKQKREATAVILPDVQLTECHIGSENDRARCRAFCRMQKRQGRAPTVCSVGCGTEGKAPAVCSV</sequence>
<proteinExistence type="predicted"/>
<evidence type="ECO:0000313" key="2">
    <source>
        <dbReference type="Proteomes" id="UP000005561"/>
    </source>
</evidence>
<reference evidence="1" key="1">
    <citation type="submission" date="2009-07" db="EMBL/GenBank/DDBJ databases">
        <authorList>
            <person name="Weinstock G."/>
            <person name="Sodergren E."/>
            <person name="Clifton S."/>
            <person name="Fulton L."/>
            <person name="Fulton B."/>
            <person name="Courtney L."/>
            <person name="Fronick C."/>
            <person name="Harrison M."/>
            <person name="Strong C."/>
            <person name="Farmer C."/>
            <person name="Delahaunty K."/>
            <person name="Markovic C."/>
            <person name="Hall O."/>
            <person name="Minx P."/>
            <person name="Tomlinson C."/>
            <person name="Mitreva M."/>
            <person name="Nelson J."/>
            <person name="Hou S."/>
            <person name="Wollam A."/>
            <person name="Pepin K.H."/>
            <person name="Johnson M."/>
            <person name="Bhonagiri V."/>
            <person name="Nash W.E."/>
            <person name="Warren W."/>
            <person name="Chinwalla A."/>
            <person name="Mardis E.R."/>
            <person name="Wilson R.K."/>
        </authorList>
    </citation>
    <scope>NUCLEOTIDE SEQUENCE [LARGE SCALE GENOMIC DNA]</scope>
    <source>
        <strain evidence="1">DSM 14469</strain>
    </source>
</reference>
<name>C6LE39_9FIRM</name>
<keyword evidence="2" id="KW-1185">Reference proteome</keyword>
<dbReference type="EMBL" id="ACCL02000007">
    <property type="protein sequence ID" value="EET61243.1"/>
    <property type="molecule type" value="Genomic_DNA"/>
</dbReference>
<accession>C6LE39</accession>
<evidence type="ECO:0000313" key="1">
    <source>
        <dbReference type="EMBL" id="EET61243.1"/>
    </source>
</evidence>
<protein>
    <submittedName>
        <fullName evidence="1">Uncharacterized protein</fullName>
    </submittedName>
</protein>
<dbReference type="Proteomes" id="UP000005561">
    <property type="component" value="Unassembled WGS sequence"/>
</dbReference>
<dbReference type="AlphaFoldDB" id="C6LE39"/>
<gene>
    <name evidence="1" type="ORF">BRYFOR_06888</name>
</gene>
<comment type="caution">
    <text evidence="1">The sequence shown here is derived from an EMBL/GenBank/DDBJ whole genome shotgun (WGS) entry which is preliminary data.</text>
</comment>